<dbReference type="AlphaFoldDB" id="A0A9D9H9Q5"/>
<organism evidence="2 3">
    <name type="scientific">Candidatus Aphodenecus pullistercoris</name>
    <dbReference type="NCBI Taxonomy" id="2840669"/>
    <lineage>
        <taxon>Bacteria</taxon>
        <taxon>Pseudomonadati</taxon>
        <taxon>Spirochaetota</taxon>
        <taxon>Spirochaetia</taxon>
        <taxon>Spirochaetales</taxon>
        <taxon>Candidatus Aphodenecus</taxon>
    </lineage>
</organism>
<dbReference type="SUPFAM" id="SSF53098">
    <property type="entry name" value="Ribonuclease H-like"/>
    <property type="match status" value="1"/>
</dbReference>
<dbReference type="InterPro" id="IPR002559">
    <property type="entry name" value="Transposase_11"/>
</dbReference>
<evidence type="ECO:0000313" key="3">
    <source>
        <dbReference type="Proteomes" id="UP000823633"/>
    </source>
</evidence>
<comment type="caution">
    <text evidence="2">The sequence shown here is derived from an EMBL/GenBank/DDBJ whole genome shotgun (WGS) entry which is preliminary data.</text>
</comment>
<feature type="domain" description="Transposase IS4-like" evidence="1">
    <location>
        <begin position="191"/>
        <end position="454"/>
    </location>
</feature>
<dbReference type="Pfam" id="PF01609">
    <property type="entry name" value="DDE_Tnp_1"/>
    <property type="match status" value="1"/>
</dbReference>
<dbReference type="GO" id="GO:0006313">
    <property type="term" value="P:DNA transposition"/>
    <property type="evidence" value="ECO:0007669"/>
    <property type="project" value="InterPro"/>
</dbReference>
<name>A0A9D9H9Q5_9SPIR</name>
<dbReference type="PANTHER" id="PTHR34614:SF2">
    <property type="entry name" value="TRANSPOSASE IS4-LIKE DOMAIN-CONTAINING PROTEIN"/>
    <property type="match status" value="1"/>
</dbReference>
<protein>
    <submittedName>
        <fullName evidence="2">Transposase</fullName>
    </submittedName>
</protein>
<gene>
    <name evidence="2" type="ORF">IAC42_07230</name>
</gene>
<reference evidence="2" key="2">
    <citation type="journal article" date="2021" name="PeerJ">
        <title>Extensive microbial diversity within the chicken gut microbiome revealed by metagenomics and culture.</title>
        <authorList>
            <person name="Gilroy R."/>
            <person name="Ravi A."/>
            <person name="Getino M."/>
            <person name="Pursley I."/>
            <person name="Horton D.L."/>
            <person name="Alikhan N.F."/>
            <person name="Baker D."/>
            <person name="Gharbi K."/>
            <person name="Hall N."/>
            <person name="Watson M."/>
            <person name="Adriaenssens E.M."/>
            <person name="Foster-Nyarko E."/>
            <person name="Jarju S."/>
            <person name="Secka A."/>
            <person name="Antonio M."/>
            <person name="Oren A."/>
            <person name="Chaudhuri R.R."/>
            <person name="La Ragione R."/>
            <person name="Hildebrand F."/>
            <person name="Pallen M.J."/>
        </authorList>
    </citation>
    <scope>NUCLEOTIDE SEQUENCE</scope>
    <source>
        <strain evidence="2">11167</strain>
    </source>
</reference>
<reference evidence="2" key="1">
    <citation type="submission" date="2020-10" db="EMBL/GenBank/DDBJ databases">
        <authorList>
            <person name="Gilroy R."/>
        </authorList>
    </citation>
    <scope>NUCLEOTIDE SEQUENCE</scope>
    <source>
        <strain evidence="2">11167</strain>
    </source>
</reference>
<sequence length="525" mass="60432">MAQKPDYVASFKKPPNTEIKLISGKWYLYRTSCEYDKESKRPRKKSGEYLGAIKEDGFHPKRGAALPEVEEEIEIKEAGATSYFYKRCEYIRTQLQVHFPDCWQQLFAIALIRAVHESPLKRIADRYECSILSEIHPELRLSKDDITPLLQRVGRDRKHIRLFMVGAYEKKSSSFMLFDGHRLISHSETLESAHLGYDSKMRFEPQSNLICAFSIDGSECFPAYYKAEDGDVIDSVAFSDVIAEMGIDKKNVAIIGDKGFNGEGNIDLMEDKDLNYVLPLKRNSSELSPLMPVSEALYQGGFTYAGRPILFKDCMLEDGRRICIFLDQKMRQKEMGDSFRRTARLNAENLERARKEEERRTKGWTPLLSDERLAELKCPVDPLSVFGDPTRAGTLSLITNIASCSAEDIYQYYKKREWIEDFFRIYDNTLDFDSSFMRDRYSFEAWLFLNHLSSLMAYDALHDIKSNNMLKNLSFKDFRVKLSSIAACRSTGEWKVQKLTDKRKAFLSKFNVDIEGVLAGLNTSA</sequence>
<dbReference type="InterPro" id="IPR012337">
    <property type="entry name" value="RNaseH-like_sf"/>
</dbReference>
<dbReference type="Proteomes" id="UP000823633">
    <property type="component" value="Unassembled WGS sequence"/>
</dbReference>
<dbReference type="GO" id="GO:0004803">
    <property type="term" value="F:transposase activity"/>
    <property type="evidence" value="ECO:0007669"/>
    <property type="project" value="InterPro"/>
</dbReference>
<dbReference type="GO" id="GO:0003677">
    <property type="term" value="F:DNA binding"/>
    <property type="evidence" value="ECO:0007669"/>
    <property type="project" value="InterPro"/>
</dbReference>
<accession>A0A9D9H9Q5</accession>
<evidence type="ECO:0000259" key="1">
    <source>
        <dbReference type="Pfam" id="PF01609"/>
    </source>
</evidence>
<dbReference type="EMBL" id="JADIMU010000046">
    <property type="protein sequence ID" value="MBO8443536.1"/>
    <property type="molecule type" value="Genomic_DNA"/>
</dbReference>
<dbReference type="PANTHER" id="PTHR34614">
    <property type="match status" value="1"/>
</dbReference>
<proteinExistence type="predicted"/>
<evidence type="ECO:0000313" key="2">
    <source>
        <dbReference type="EMBL" id="MBO8443536.1"/>
    </source>
</evidence>